<feature type="region of interest" description="Disordered" evidence="1">
    <location>
        <begin position="61"/>
        <end position="138"/>
    </location>
</feature>
<feature type="compositionally biased region" description="Low complexity" evidence="1">
    <location>
        <begin position="17"/>
        <end position="26"/>
    </location>
</feature>
<keyword evidence="2" id="KW-1133">Transmembrane helix</keyword>
<comment type="caution">
    <text evidence="3">The sequence shown here is derived from an EMBL/GenBank/DDBJ whole genome shotgun (WGS) entry which is preliminary data.</text>
</comment>
<gene>
    <name evidence="3" type="ORF">DLJ58_07775</name>
</gene>
<keyword evidence="2" id="KW-0812">Transmembrane</keyword>
<feature type="region of interest" description="Disordered" evidence="1">
    <location>
        <begin position="1"/>
        <end position="26"/>
    </location>
</feature>
<dbReference type="EMBL" id="QGSY01000134">
    <property type="protein sequence ID" value="RQX11606.1"/>
    <property type="molecule type" value="Genomic_DNA"/>
</dbReference>
<evidence type="ECO:0000256" key="1">
    <source>
        <dbReference type="SAM" id="MobiDB-lite"/>
    </source>
</evidence>
<name>A0A3N9XEN4_9ACTN</name>
<accession>A0A3N9XEN4</accession>
<dbReference type="AlphaFoldDB" id="A0A3N9XEN4"/>
<proteinExistence type="predicted"/>
<feature type="compositionally biased region" description="Basic and acidic residues" evidence="1">
    <location>
        <begin position="70"/>
        <end position="106"/>
    </location>
</feature>
<evidence type="ECO:0000256" key="2">
    <source>
        <dbReference type="SAM" id="Phobius"/>
    </source>
</evidence>
<evidence type="ECO:0000313" key="4">
    <source>
        <dbReference type="Proteomes" id="UP000266889"/>
    </source>
</evidence>
<keyword evidence="4" id="KW-1185">Reference proteome</keyword>
<dbReference type="OrthoDB" id="3292634at2"/>
<dbReference type="RefSeq" id="WP_124854532.1">
    <property type="nucleotide sequence ID" value="NZ_QGSY01000134.1"/>
</dbReference>
<reference evidence="3 4" key="1">
    <citation type="submission" date="2018-05" db="EMBL/GenBank/DDBJ databases">
        <title>Micromonospora from Atacama Desert.</title>
        <authorList>
            <person name="Carro L."/>
            <person name="Goodfellow M."/>
            <person name="Klenk H.-P."/>
        </authorList>
    </citation>
    <scope>NUCLEOTIDE SEQUENCE [LARGE SCALE GENOMIC DNA]</scope>
    <source>
        <strain evidence="3 4">LB32</strain>
    </source>
</reference>
<evidence type="ECO:0000313" key="3">
    <source>
        <dbReference type="EMBL" id="RQX11606.1"/>
    </source>
</evidence>
<dbReference type="Proteomes" id="UP000266889">
    <property type="component" value="Unassembled WGS sequence"/>
</dbReference>
<organism evidence="3 4">
    <name type="scientific">Micromonospora arida</name>
    <dbReference type="NCBI Taxonomy" id="2203715"/>
    <lineage>
        <taxon>Bacteria</taxon>
        <taxon>Bacillati</taxon>
        <taxon>Actinomycetota</taxon>
        <taxon>Actinomycetes</taxon>
        <taxon>Micromonosporales</taxon>
        <taxon>Micromonosporaceae</taxon>
        <taxon>Micromonospora</taxon>
    </lineage>
</organism>
<keyword evidence="2" id="KW-0472">Membrane</keyword>
<sequence length="358" mass="36556">MAAVGYGADREPESEPEPSGAAAPRRWSTGARLLVAAAAVVLLLGAAAVAVVVADPDHLGMTYSGQSDGTRPDGTRPDGTRPDGTRPDGTRPDGTRPDGTRPDGTRPDGTGPDDGGRPGGVADLDAAEGRRGGAGAAAEQTLTAPLAGRQEGTFVLADGLSSFELRVAELGDDLYRISTPAGSGVAGRPATRGKTVRLDLVESGTRGPRAVRVLLNERVAWRLHLVGGVSSQVLDLTRARLLGVELAGGSSRTEILLPPITPARPGDPTGPRADQPASILTVRLTGGTSQLDVRVPGETPVRVRAGAGAGSVVVRDARWDGVAAGSVLGTPGWDRSAERLYLDLIAGANSVLVSSSHR</sequence>
<feature type="transmembrane region" description="Helical" evidence="2">
    <location>
        <begin position="33"/>
        <end position="54"/>
    </location>
</feature>
<protein>
    <submittedName>
        <fullName evidence="3">Uncharacterized protein</fullName>
    </submittedName>
</protein>